<protein>
    <submittedName>
        <fullName evidence="1">Uncharacterized protein</fullName>
    </submittedName>
</protein>
<dbReference type="Proteomes" id="UP000821865">
    <property type="component" value="Chromosome 1"/>
</dbReference>
<organism evidence="1 2">
    <name type="scientific">Dermacentor silvarum</name>
    <name type="common">Tick</name>
    <dbReference type="NCBI Taxonomy" id="543639"/>
    <lineage>
        <taxon>Eukaryota</taxon>
        <taxon>Metazoa</taxon>
        <taxon>Ecdysozoa</taxon>
        <taxon>Arthropoda</taxon>
        <taxon>Chelicerata</taxon>
        <taxon>Arachnida</taxon>
        <taxon>Acari</taxon>
        <taxon>Parasitiformes</taxon>
        <taxon>Ixodida</taxon>
        <taxon>Ixodoidea</taxon>
        <taxon>Ixodidae</taxon>
        <taxon>Rhipicephalinae</taxon>
        <taxon>Dermacentor</taxon>
    </lineage>
</organism>
<accession>A0ACB8E098</accession>
<reference evidence="1" key="1">
    <citation type="submission" date="2020-05" db="EMBL/GenBank/DDBJ databases">
        <title>Large-scale comparative analyses of tick genomes elucidate their genetic diversity and vector capacities.</title>
        <authorList>
            <person name="Jia N."/>
            <person name="Wang J."/>
            <person name="Shi W."/>
            <person name="Du L."/>
            <person name="Sun Y."/>
            <person name="Zhan W."/>
            <person name="Jiang J."/>
            <person name="Wang Q."/>
            <person name="Zhang B."/>
            <person name="Ji P."/>
            <person name="Sakyi L.B."/>
            <person name="Cui X."/>
            <person name="Yuan T."/>
            <person name="Jiang B."/>
            <person name="Yang W."/>
            <person name="Lam T.T.-Y."/>
            <person name="Chang Q."/>
            <person name="Ding S."/>
            <person name="Wang X."/>
            <person name="Zhu J."/>
            <person name="Ruan X."/>
            <person name="Zhao L."/>
            <person name="Wei J."/>
            <person name="Que T."/>
            <person name="Du C."/>
            <person name="Cheng J."/>
            <person name="Dai P."/>
            <person name="Han X."/>
            <person name="Huang E."/>
            <person name="Gao Y."/>
            <person name="Liu J."/>
            <person name="Shao H."/>
            <person name="Ye R."/>
            <person name="Li L."/>
            <person name="Wei W."/>
            <person name="Wang X."/>
            <person name="Wang C."/>
            <person name="Yang T."/>
            <person name="Huo Q."/>
            <person name="Li W."/>
            <person name="Guo W."/>
            <person name="Chen H."/>
            <person name="Zhou L."/>
            <person name="Ni X."/>
            <person name="Tian J."/>
            <person name="Zhou Y."/>
            <person name="Sheng Y."/>
            <person name="Liu T."/>
            <person name="Pan Y."/>
            <person name="Xia L."/>
            <person name="Li J."/>
            <person name="Zhao F."/>
            <person name="Cao W."/>
        </authorList>
    </citation>
    <scope>NUCLEOTIDE SEQUENCE</scope>
    <source>
        <strain evidence="1">Dsil-2018</strain>
    </source>
</reference>
<dbReference type="EMBL" id="CM023470">
    <property type="protein sequence ID" value="KAH7979940.1"/>
    <property type="molecule type" value="Genomic_DNA"/>
</dbReference>
<proteinExistence type="predicted"/>
<gene>
    <name evidence="1" type="ORF">HPB49_012081</name>
</gene>
<sequence length="636" mass="71158">MARGTDFEIVQWNCRNLRHNKIPLHQYLLTRPSLPHFLLLQETRMARTVPGYRAYHATMGTPLASFILFYPTPISSLGATLTLLTHSGAIPRPSNPAAFSIVLPKIATSLFLIILAPLLERALSHSAPRHPTSPSLGAPFPFTDSDHFLIHITTSLSYIPRWHQVAHTDWQAFRTNLLSMSFESYDDWTSCISATVSASSRRVCSRHPIPDPDPHFLRLWRRRKRLQRSFRSQPQNAQLSCRIAALRAEIVTHGASLEHATKALTKGTPSEVFDKLTSLYIPPPLTPSYPSYSGDPNPDLDRPFTLRELEAALASNASRSARERLKKMRAARRAHQTRLVKEISDFIESNEFNLASFRTLLPRPEKSTNELTKINGELHAEMSEYEVAAGYDSVLEYEGQAAGALGLWRHHILELSNPPTIGTGIRVEPPPIQSNSGMPSTENGPKLCSCVFGNVSRRKVSGKEAAGCAQVLRGRGVRALMRDTRAAICKLYATLAEIFMWWRVGKLRLTICNVSHLVAVSPMQLFVQLRATGKLRGRQAFFGGTWRPRTAAPAASRFCRAVTRRWRRCTAFKLAAVDSVAERGFHSIASAGSAALRKLRQLRKAGMRRFGVAEKENMLQPELRRSAHSISRESEK</sequence>
<evidence type="ECO:0000313" key="1">
    <source>
        <dbReference type="EMBL" id="KAH7979940.1"/>
    </source>
</evidence>
<name>A0ACB8E098_DERSI</name>
<keyword evidence="2" id="KW-1185">Reference proteome</keyword>
<comment type="caution">
    <text evidence="1">The sequence shown here is derived from an EMBL/GenBank/DDBJ whole genome shotgun (WGS) entry which is preliminary data.</text>
</comment>
<evidence type="ECO:0000313" key="2">
    <source>
        <dbReference type="Proteomes" id="UP000821865"/>
    </source>
</evidence>